<organism evidence="1 2">
    <name type="scientific">Rhodoferax potami</name>
    <dbReference type="NCBI Taxonomy" id="3068338"/>
    <lineage>
        <taxon>Bacteria</taxon>
        <taxon>Pseudomonadati</taxon>
        <taxon>Pseudomonadota</taxon>
        <taxon>Betaproteobacteria</taxon>
        <taxon>Burkholderiales</taxon>
        <taxon>Comamonadaceae</taxon>
        <taxon>Rhodoferax</taxon>
    </lineage>
</organism>
<dbReference type="EMBL" id="JAVBIK010000001">
    <property type="protein sequence ID" value="MDT7517950.1"/>
    <property type="molecule type" value="Genomic_DNA"/>
</dbReference>
<keyword evidence="2" id="KW-1185">Reference proteome</keyword>
<comment type="caution">
    <text evidence="1">The sequence shown here is derived from an EMBL/GenBank/DDBJ whole genome shotgun (WGS) entry which is preliminary data.</text>
</comment>
<dbReference type="RefSeq" id="WP_313873739.1">
    <property type="nucleotide sequence ID" value="NZ_JAVBIK010000001.1"/>
</dbReference>
<evidence type="ECO:0000313" key="2">
    <source>
        <dbReference type="Proteomes" id="UP001321700"/>
    </source>
</evidence>
<accession>A0ABU3KJK5</accession>
<evidence type="ECO:0000313" key="1">
    <source>
        <dbReference type="EMBL" id="MDT7517950.1"/>
    </source>
</evidence>
<reference evidence="1 2" key="1">
    <citation type="submission" date="2023-08" db="EMBL/GenBank/DDBJ databases">
        <title>Rhodoferax potami sp. nov. and Rhodoferax mekongensis sp. nov., isolated from the Mekong River in Thailand.</title>
        <authorList>
            <person name="Kitikhun S."/>
            <person name="Charoenyingcharoen P."/>
            <person name="Siriarchawattana P."/>
            <person name="Likhitrattanapisal S."/>
            <person name="Nilsakha T."/>
            <person name="Chanpet A."/>
            <person name="Rattanawaree P."/>
            <person name="Ingsriswang S."/>
        </authorList>
    </citation>
    <scope>NUCLEOTIDE SEQUENCE [LARGE SCALE GENOMIC DNA]</scope>
    <source>
        <strain evidence="1 2">TBRC 17660</strain>
    </source>
</reference>
<proteinExistence type="predicted"/>
<dbReference type="Proteomes" id="UP001321700">
    <property type="component" value="Unassembled WGS sequence"/>
</dbReference>
<sequence length="242" mass="26694">MLKVSLHACKPGKETSMNVLGRMDIAYEVLQAEASYKSATYVAGVGELPMGFITNYPRWSASVWDLVARLVCLTFNQVEALEPEEIAPSKRPAFIENMSAVIAHWPDGLNKNVAQIATATITMNKRKGHYSAVFSSDLESDFGTPLFVHKPAGIQAWDLLARAYAHASNGRFALPPRPDLCLPIPIEENEKSYVAVDTLPAVTRNGLARWMTRTQRPFSKVSIVSSECVSEEEFVDFLSTAV</sequence>
<gene>
    <name evidence="1" type="ORF">RAE19_04220</name>
</gene>
<name>A0ABU3KJK5_9BURK</name>
<protein>
    <submittedName>
        <fullName evidence="1">Uncharacterized protein</fullName>
    </submittedName>
</protein>